<feature type="transmembrane region" description="Helical" evidence="14">
    <location>
        <begin position="180"/>
        <end position="203"/>
    </location>
</feature>
<keyword evidence="6" id="KW-0808">Transferase</keyword>
<organism evidence="17 18">
    <name type="scientific">Anaeromicropila herbilytica</name>
    <dbReference type="NCBI Taxonomy" id="2785025"/>
    <lineage>
        <taxon>Bacteria</taxon>
        <taxon>Bacillati</taxon>
        <taxon>Bacillota</taxon>
        <taxon>Clostridia</taxon>
        <taxon>Lachnospirales</taxon>
        <taxon>Lachnospiraceae</taxon>
        <taxon>Anaeromicropila</taxon>
    </lineage>
</organism>
<evidence type="ECO:0000259" key="16">
    <source>
        <dbReference type="PROSITE" id="PS50885"/>
    </source>
</evidence>
<dbReference type="SMART" id="SM00304">
    <property type="entry name" value="HAMP"/>
    <property type="match status" value="1"/>
</dbReference>
<keyword evidence="7 14" id="KW-0812">Transmembrane</keyword>
<dbReference type="Gene3D" id="1.10.287.130">
    <property type="match status" value="1"/>
</dbReference>
<evidence type="ECO:0000256" key="13">
    <source>
        <dbReference type="ARBA" id="ARBA00023136"/>
    </source>
</evidence>
<dbReference type="InterPro" id="IPR005467">
    <property type="entry name" value="His_kinase_dom"/>
</dbReference>
<feature type="domain" description="Histidine kinase" evidence="15">
    <location>
        <begin position="271"/>
        <end position="491"/>
    </location>
</feature>
<sequence length="499" mass="56830">MKLKSKLMIVFVTVIFFPIILISAAGGVIFSYQVNSIEHVYDVQSEKLQVITNPIQILNRITRGVYNEIKLRALKSPDKFEDRNYLDDLNSQLKRKYSFLAVRKGDYFVYYGNRDKLDKIKINLPKFGVYNTDVDGGLYVGGKNPFLVKQQDFYYTDGSEGTIFVITDVDTIVPQLKSTAIQFCLAFFTIILFTGSLLILWIYKGIISPLNTLRIATNKMKEGNLNFSIESESCDEIGQLCDDFEDMRKRLKELIEVRMQYEVETRELISNISHDLKTPLTAIKGYSEGIIDGVADSKEKMDKYVRTIYQKANDMTSLVDELSFYSKIDCDTMPYTFTNINLYKYFNDCIEDLSLDLEVKNIDIEYTNDTDPTLKVAADVEQLKRVISNIIGNSVKYIGNKKGLIQVRISDDGDSIRVEIQDNGKGIGKEDLPYIFDRFYRTDSSRNSSQGGSGLGLSIAKKIIEEHCGTIWADSVEGEGTTIYFTLKKVVKEQEEGNE</sequence>
<feature type="domain" description="HAMP" evidence="16">
    <location>
        <begin position="204"/>
        <end position="256"/>
    </location>
</feature>
<evidence type="ECO:0000313" key="18">
    <source>
        <dbReference type="Proteomes" id="UP000595897"/>
    </source>
</evidence>
<evidence type="ECO:0000256" key="5">
    <source>
        <dbReference type="ARBA" id="ARBA00022553"/>
    </source>
</evidence>
<comment type="catalytic activity">
    <reaction evidence="1">
        <text>ATP + protein L-histidine = ADP + protein N-phospho-L-histidine.</text>
        <dbReference type="EC" id="2.7.13.3"/>
    </reaction>
</comment>
<accession>A0A7R7IBH2</accession>
<keyword evidence="10" id="KW-0067">ATP-binding</keyword>
<evidence type="ECO:0000256" key="11">
    <source>
        <dbReference type="ARBA" id="ARBA00022989"/>
    </source>
</evidence>
<dbReference type="Gene3D" id="6.10.340.10">
    <property type="match status" value="1"/>
</dbReference>
<dbReference type="Pfam" id="PF00672">
    <property type="entry name" value="HAMP"/>
    <property type="match status" value="1"/>
</dbReference>
<evidence type="ECO:0000256" key="14">
    <source>
        <dbReference type="SAM" id="Phobius"/>
    </source>
</evidence>
<dbReference type="GO" id="GO:0005886">
    <property type="term" value="C:plasma membrane"/>
    <property type="evidence" value="ECO:0007669"/>
    <property type="project" value="UniProtKB-SubCell"/>
</dbReference>
<dbReference type="InterPro" id="IPR036890">
    <property type="entry name" value="HATPase_C_sf"/>
</dbReference>
<dbReference type="Pfam" id="PF00512">
    <property type="entry name" value="HisKA"/>
    <property type="match status" value="1"/>
</dbReference>
<evidence type="ECO:0000259" key="15">
    <source>
        <dbReference type="PROSITE" id="PS50109"/>
    </source>
</evidence>
<dbReference type="CDD" id="cd00082">
    <property type="entry name" value="HisKA"/>
    <property type="match status" value="1"/>
</dbReference>
<keyword evidence="5" id="KW-0597">Phosphoprotein</keyword>
<dbReference type="FunFam" id="1.10.287.130:FF:000001">
    <property type="entry name" value="Two-component sensor histidine kinase"/>
    <property type="match status" value="1"/>
</dbReference>
<dbReference type="InterPro" id="IPR004358">
    <property type="entry name" value="Sig_transdc_His_kin-like_C"/>
</dbReference>
<keyword evidence="12" id="KW-0902">Two-component regulatory system</keyword>
<dbReference type="GO" id="GO:0000155">
    <property type="term" value="F:phosphorelay sensor kinase activity"/>
    <property type="evidence" value="ECO:0007669"/>
    <property type="project" value="InterPro"/>
</dbReference>
<keyword evidence="8" id="KW-0547">Nucleotide-binding</keyword>
<dbReference type="CDD" id="cd06225">
    <property type="entry name" value="HAMP"/>
    <property type="match status" value="1"/>
</dbReference>
<dbReference type="GO" id="GO:0005524">
    <property type="term" value="F:ATP binding"/>
    <property type="evidence" value="ECO:0007669"/>
    <property type="project" value="UniProtKB-KW"/>
</dbReference>
<dbReference type="AlphaFoldDB" id="A0A7R7IBH2"/>
<dbReference type="SMART" id="SM00387">
    <property type="entry name" value="HATPase_c"/>
    <property type="match status" value="1"/>
</dbReference>
<dbReference type="EC" id="2.7.13.3" evidence="3"/>
<evidence type="ECO:0000256" key="2">
    <source>
        <dbReference type="ARBA" id="ARBA00004651"/>
    </source>
</evidence>
<dbReference type="CDD" id="cd00075">
    <property type="entry name" value="HATPase"/>
    <property type="match status" value="1"/>
</dbReference>
<dbReference type="InterPro" id="IPR003660">
    <property type="entry name" value="HAMP_dom"/>
</dbReference>
<evidence type="ECO:0000313" key="17">
    <source>
        <dbReference type="EMBL" id="BCN28761.1"/>
    </source>
</evidence>
<dbReference type="InterPro" id="IPR003661">
    <property type="entry name" value="HisK_dim/P_dom"/>
</dbReference>
<proteinExistence type="predicted"/>
<protein>
    <recommendedName>
        <fullName evidence="3">histidine kinase</fullName>
        <ecNumber evidence="3">2.7.13.3</ecNumber>
    </recommendedName>
</protein>
<dbReference type="SUPFAM" id="SSF158472">
    <property type="entry name" value="HAMP domain-like"/>
    <property type="match status" value="1"/>
</dbReference>
<evidence type="ECO:0000256" key="6">
    <source>
        <dbReference type="ARBA" id="ARBA00022679"/>
    </source>
</evidence>
<keyword evidence="18" id="KW-1185">Reference proteome</keyword>
<dbReference type="InterPro" id="IPR036097">
    <property type="entry name" value="HisK_dim/P_sf"/>
</dbReference>
<evidence type="ECO:0000256" key="7">
    <source>
        <dbReference type="ARBA" id="ARBA00022692"/>
    </source>
</evidence>
<evidence type="ECO:0000256" key="1">
    <source>
        <dbReference type="ARBA" id="ARBA00000085"/>
    </source>
</evidence>
<dbReference type="InterPro" id="IPR003594">
    <property type="entry name" value="HATPase_dom"/>
</dbReference>
<dbReference type="SUPFAM" id="SSF55874">
    <property type="entry name" value="ATPase domain of HSP90 chaperone/DNA topoisomerase II/histidine kinase"/>
    <property type="match status" value="1"/>
</dbReference>
<dbReference type="PANTHER" id="PTHR45528">
    <property type="entry name" value="SENSOR HISTIDINE KINASE CPXA"/>
    <property type="match status" value="1"/>
</dbReference>
<reference evidence="17 18" key="1">
    <citation type="submission" date="2020-11" db="EMBL/GenBank/DDBJ databases">
        <title>Draft genome sequencing of a Lachnospiraceae strain isolated from anoxic soil subjected to BSD treatment.</title>
        <authorList>
            <person name="Uek A."/>
            <person name="Tonouchi A."/>
        </authorList>
    </citation>
    <scope>NUCLEOTIDE SEQUENCE [LARGE SCALE GENOMIC DNA]</scope>
    <source>
        <strain evidence="17 18">TB5</strain>
    </source>
</reference>
<keyword evidence="9 17" id="KW-0418">Kinase</keyword>
<dbReference type="SMART" id="SM00388">
    <property type="entry name" value="HisKA"/>
    <property type="match status" value="1"/>
</dbReference>
<gene>
    <name evidence="17" type="ORF">bsdtb5_00560</name>
</gene>
<dbReference type="Gene3D" id="3.30.565.10">
    <property type="entry name" value="Histidine kinase-like ATPase, C-terminal domain"/>
    <property type="match status" value="1"/>
</dbReference>
<keyword evidence="13 14" id="KW-0472">Membrane</keyword>
<name>A0A7R7IBH2_9FIRM</name>
<feature type="transmembrane region" description="Helical" evidence="14">
    <location>
        <begin position="7"/>
        <end position="32"/>
    </location>
</feature>
<dbReference type="PRINTS" id="PR00344">
    <property type="entry name" value="BCTRLSENSOR"/>
</dbReference>
<dbReference type="Proteomes" id="UP000595897">
    <property type="component" value="Chromosome"/>
</dbReference>
<keyword evidence="4" id="KW-1003">Cell membrane</keyword>
<evidence type="ECO:0000256" key="3">
    <source>
        <dbReference type="ARBA" id="ARBA00012438"/>
    </source>
</evidence>
<dbReference type="EMBL" id="AP024169">
    <property type="protein sequence ID" value="BCN28761.1"/>
    <property type="molecule type" value="Genomic_DNA"/>
</dbReference>
<evidence type="ECO:0000256" key="10">
    <source>
        <dbReference type="ARBA" id="ARBA00022840"/>
    </source>
</evidence>
<evidence type="ECO:0000256" key="8">
    <source>
        <dbReference type="ARBA" id="ARBA00022741"/>
    </source>
</evidence>
<comment type="subcellular location">
    <subcellularLocation>
        <location evidence="2">Cell membrane</location>
        <topology evidence="2">Multi-pass membrane protein</topology>
    </subcellularLocation>
</comment>
<dbReference type="PROSITE" id="PS50885">
    <property type="entry name" value="HAMP"/>
    <property type="match status" value="1"/>
</dbReference>
<dbReference type="KEGG" id="ahb:bsdtb5_00560"/>
<dbReference type="Pfam" id="PF02518">
    <property type="entry name" value="HATPase_c"/>
    <property type="match status" value="1"/>
</dbReference>
<evidence type="ECO:0000256" key="4">
    <source>
        <dbReference type="ARBA" id="ARBA00022475"/>
    </source>
</evidence>
<dbReference type="SUPFAM" id="SSF47384">
    <property type="entry name" value="Homodimeric domain of signal transducing histidine kinase"/>
    <property type="match status" value="1"/>
</dbReference>
<dbReference type="PROSITE" id="PS50109">
    <property type="entry name" value="HIS_KIN"/>
    <property type="match status" value="1"/>
</dbReference>
<evidence type="ECO:0000256" key="12">
    <source>
        <dbReference type="ARBA" id="ARBA00023012"/>
    </source>
</evidence>
<dbReference type="PANTHER" id="PTHR45528:SF1">
    <property type="entry name" value="SENSOR HISTIDINE KINASE CPXA"/>
    <property type="match status" value="1"/>
</dbReference>
<dbReference type="FunFam" id="3.30.565.10:FF:000006">
    <property type="entry name" value="Sensor histidine kinase WalK"/>
    <property type="match status" value="1"/>
</dbReference>
<dbReference type="InterPro" id="IPR050398">
    <property type="entry name" value="HssS/ArlS-like"/>
</dbReference>
<dbReference type="RefSeq" id="WP_271714071.1">
    <property type="nucleotide sequence ID" value="NZ_AP024169.1"/>
</dbReference>
<keyword evidence="11 14" id="KW-1133">Transmembrane helix</keyword>
<evidence type="ECO:0000256" key="9">
    <source>
        <dbReference type="ARBA" id="ARBA00022777"/>
    </source>
</evidence>